<organism evidence="9 10">
    <name type="scientific">Flavobacterium quisquiliarum</name>
    <dbReference type="NCBI Taxonomy" id="1834436"/>
    <lineage>
        <taxon>Bacteria</taxon>
        <taxon>Pseudomonadati</taxon>
        <taxon>Bacteroidota</taxon>
        <taxon>Flavobacteriia</taxon>
        <taxon>Flavobacteriales</taxon>
        <taxon>Flavobacteriaceae</taxon>
        <taxon>Flavobacterium</taxon>
    </lineage>
</organism>
<evidence type="ECO:0000313" key="9">
    <source>
        <dbReference type="EMBL" id="MFC4393752.1"/>
    </source>
</evidence>
<evidence type="ECO:0000256" key="2">
    <source>
        <dbReference type="ARBA" id="ARBA00022605"/>
    </source>
</evidence>
<dbReference type="NCBIfam" id="TIGR03570">
    <property type="entry name" value="NeuD_NnaD"/>
    <property type="match status" value="1"/>
</dbReference>
<keyword evidence="4" id="KW-0677">Repeat</keyword>
<dbReference type="InterPro" id="IPR001451">
    <property type="entry name" value="Hexapep"/>
</dbReference>
<dbReference type="Proteomes" id="UP001595719">
    <property type="component" value="Unassembled WGS sequence"/>
</dbReference>
<keyword evidence="2" id="KW-0028">Amino-acid biosynthesis</keyword>
<evidence type="ECO:0000256" key="6">
    <source>
        <dbReference type="ARBA" id="ARBA00023154"/>
    </source>
</evidence>
<proteinExistence type="inferred from homology"/>
<accession>A0ABV8WAM4</accession>
<evidence type="ECO:0000256" key="4">
    <source>
        <dbReference type="ARBA" id="ARBA00022737"/>
    </source>
</evidence>
<dbReference type="PANTHER" id="PTHR43300:SF10">
    <property type="entry name" value="2,3,4,5-TETRAHYDROPYRIDINE-2,6-DICARBOXYLATE N-ACETYLTRANSFERASE"/>
    <property type="match status" value="1"/>
</dbReference>
<dbReference type="Gene3D" id="2.160.10.10">
    <property type="entry name" value="Hexapeptide repeat proteins"/>
    <property type="match status" value="1"/>
</dbReference>
<keyword evidence="6" id="KW-0457">Lysine biosynthesis</keyword>
<keyword evidence="5" id="KW-0220">Diaminopimelate biosynthesis</keyword>
<dbReference type="CDD" id="cd03360">
    <property type="entry name" value="LbH_AT_putative"/>
    <property type="match status" value="1"/>
</dbReference>
<dbReference type="InterPro" id="IPR020019">
    <property type="entry name" value="AcTrfase_PglD-like"/>
</dbReference>
<evidence type="ECO:0000313" key="10">
    <source>
        <dbReference type="Proteomes" id="UP001595719"/>
    </source>
</evidence>
<dbReference type="InterPro" id="IPR011004">
    <property type="entry name" value="Trimer_LpxA-like_sf"/>
</dbReference>
<evidence type="ECO:0000256" key="1">
    <source>
        <dbReference type="ARBA" id="ARBA00007274"/>
    </source>
</evidence>
<comment type="similarity">
    <text evidence="1">Belongs to the transferase hexapeptide repeat family.</text>
</comment>
<dbReference type="EMBL" id="JBHSCO010000007">
    <property type="protein sequence ID" value="MFC4393752.1"/>
    <property type="molecule type" value="Genomic_DNA"/>
</dbReference>
<evidence type="ECO:0000259" key="8">
    <source>
        <dbReference type="Pfam" id="PF17836"/>
    </source>
</evidence>
<name>A0ABV8WAM4_9FLAO</name>
<protein>
    <submittedName>
        <fullName evidence="9">Acetyltransferase</fullName>
    </submittedName>
</protein>
<dbReference type="InterPro" id="IPR041561">
    <property type="entry name" value="PglD_N"/>
</dbReference>
<dbReference type="PROSITE" id="PS00101">
    <property type="entry name" value="HEXAPEP_TRANSFERASES"/>
    <property type="match status" value="1"/>
</dbReference>
<reference evidence="10" key="1">
    <citation type="journal article" date="2019" name="Int. J. Syst. Evol. Microbiol.">
        <title>The Global Catalogue of Microorganisms (GCM) 10K type strain sequencing project: providing services to taxonomists for standard genome sequencing and annotation.</title>
        <authorList>
            <consortium name="The Broad Institute Genomics Platform"/>
            <consortium name="The Broad Institute Genome Sequencing Center for Infectious Disease"/>
            <person name="Wu L."/>
            <person name="Ma J."/>
        </authorList>
    </citation>
    <scope>NUCLEOTIDE SEQUENCE [LARGE SCALE GENOMIC DNA]</scope>
    <source>
        <strain evidence="10">CGMCC 1.15345</strain>
    </source>
</reference>
<evidence type="ECO:0000256" key="3">
    <source>
        <dbReference type="ARBA" id="ARBA00022679"/>
    </source>
</evidence>
<dbReference type="SUPFAM" id="SSF51161">
    <property type="entry name" value="Trimeric LpxA-like enzymes"/>
    <property type="match status" value="1"/>
</dbReference>
<dbReference type="PANTHER" id="PTHR43300">
    <property type="entry name" value="ACETYLTRANSFERASE"/>
    <property type="match status" value="1"/>
</dbReference>
<comment type="caution">
    <text evidence="9">The sequence shown here is derived from an EMBL/GenBank/DDBJ whole genome shotgun (WGS) entry which is preliminary data.</text>
</comment>
<dbReference type="Pfam" id="PF17836">
    <property type="entry name" value="PglD_N"/>
    <property type="match status" value="1"/>
</dbReference>
<dbReference type="Gene3D" id="3.40.50.20">
    <property type="match status" value="1"/>
</dbReference>
<evidence type="ECO:0000256" key="5">
    <source>
        <dbReference type="ARBA" id="ARBA00022915"/>
    </source>
</evidence>
<evidence type="ECO:0000256" key="7">
    <source>
        <dbReference type="ARBA" id="ARBA00023315"/>
    </source>
</evidence>
<dbReference type="RefSeq" id="WP_179007764.1">
    <property type="nucleotide sequence ID" value="NZ_JBHSCO010000007.1"/>
</dbReference>
<keyword evidence="7" id="KW-0012">Acyltransferase</keyword>
<dbReference type="InterPro" id="IPR018357">
    <property type="entry name" value="Hexapep_transf_CS"/>
</dbReference>
<dbReference type="InterPro" id="IPR050179">
    <property type="entry name" value="Trans_hexapeptide_repeat"/>
</dbReference>
<keyword evidence="10" id="KW-1185">Reference proteome</keyword>
<gene>
    <name evidence="9" type="ORF">ACFOY0_22350</name>
</gene>
<sequence length="215" mass="23194">MLIIGARGFAKEVLEILNELNDIEILALYDDINYYQNDILFDKFPILKNLEDASNYFKTIDNRFTIGIGNPILRKKLYEVFKGLGGNLTSTISAKSNIGSFDVNIGIGSNILSGSTVSNSVTIGIGAILYYNSVVTHDCTVGDFVEISPGATILGRCKISDYCHIGANSTILPDLHIGKNVIIGAGAVITRDIPDNSLVIGIPGKISKELPPINF</sequence>
<keyword evidence="3" id="KW-0808">Transferase</keyword>
<feature type="domain" description="PglD N-terminal" evidence="8">
    <location>
        <begin position="2"/>
        <end position="79"/>
    </location>
</feature>
<dbReference type="Pfam" id="PF00132">
    <property type="entry name" value="Hexapep"/>
    <property type="match status" value="1"/>
</dbReference>